<dbReference type="GO" id="GO:0033768">
    <property type="term" value="C:SUMO-targeted ubiquitin ligase complex"/>
    <property type="evidence" value="ECO:0007669"/>
    <property type="project" value="TreeGrafter"/>
</dbReference>
<comment type="caution">
    <text evidence="6">The sequence shown here is derived from an EMBL/GenBank/DDBJ whole genome shotgun (WGS) entry which is preliminary data.</text>
</comment>
<dbReference type="Pfam" id="PF13923">
    <property type="entry name" value="zf-C3HC4_2"/>
    <property type="match status" value="1"/>
</dbReference>
<protein>
    <recommendedName>
        <fullName evidence="5">RING-type domain-containing protein</fullName>
    </recommendedName>
</protein>
<gene>
    <name evidence="6" type="ORF">OXX778_LOCUS2840</name>
</gene>
<evidence type="ECO:0000313" key="6">
    <source>
        <dbReference type="EMBL" id="CAF0730994.1"/>
    </source>
</evidence>
<dbReference type="PANTHER" id="PTHR47094:SF1">
    <property type="entry name" value="RING-TYPE E3 UBIQUITIN TRANSFERASE"/>
    <property type="match status" value="1"/>
</dbReference>
<feature type="domain" description="RING-type" evidence="5">
    <location>
        <begin position="24"/>
        <end position="63"/>
    </location>
</feature>
<dbReference type="PROSITE" id="PS00518">
    <property type="entry name" value="ZF_RING_1"/>
    <property type="match status" value="1"/>
</dbReference>
<keyword evidence="3" id="KW-0862">Zinc</keyword>
<evidence type="ECO:0000256" key="1">
    <source>
        <dbReference type="ARBA" id="ARBA00022723"/>
    </source>
</evidence>
<dbReference type="Proteomes" id="UP000663879">
    <property type="component" value="Unassembled WGS sequence"/>
</dbReference>
<dbReference type="AlphaFoldDB" id="A0A813MXF4"/>
<sequence length="408" mass="48203">MSDENNNLIELEKIFNKIFEQFNCSICLNEFTNTHMSTKCAHRFCENCIKTTVELNHKCPLCNHRLVYEDLVRDNHFDSLKDDLKILKEKKMQAVFDKISSDTQTKSEKIYSPIENVLKNHLIKTLIVHENYTNQLRLNYEKEVKRIEDSSNDIISKLRNIFLTKKDVEAEEEKIKIETQKKLENLKKDFDRQVNSIAERYKKYLEQNELSPLALPVKIKIRLVTKDIRLDGFEFKTNDDISLMLDFIKNKCEELRDPIVEFGEDLKILNVGPFGKYTYEEAMKMFEVFEQTGFLPDSVNLINSKNCIPIIENLIKPDSEFLFFGNIKFESDLPKRCFKYIFNKDKPVSIDYFQCQDCMLKWICKYCVIECHSKHNVRPFSLNHNPTWACCFCERNNCCLGEKESIES</sequence>
<reference evidence="6" key="1">
    <citation type="submission" date="2021-02" db="EMBL/GenBank/DDBJ databases">
        <authorList>
            <person name="Nowell W R."/>
        </authorList>
    </citation>
    <scope>NUCLEOTIDE SEQUENCE</scope>
    <source>
        <strain evidence="6">Ploen Becks lab</strain>
    </source>
</reference>
<dbReference type="SUPFAM" id="SSF57850">
    <property type="entry name" value="RING/U-box"/>
    <property type="match status" value="1"/>
</dbReference>
<keyword evidence="2 4" id="KW-0863">Zinc-finger</keyword>
<organism evidence="6 7">
    <name type="scientific">Brachionus calyciflorus</name>
    <dbReference type="NCBI Taxonomy" id="104777"/>
    <lineage>
        <taxon>Eukaryota</taxon>
        <taxon>Metazoa</taxon>
        <taxon>Spiralia</taxon>
        <taxon>Gnathifera</taxon>
        <taxon>Rotifera</taxon>
        <taxon>Eurotatoria</taxon>
        <taxon>Monogononta</taxon>
        <taxon>Pseudotrocha</taxon>
        <taxon>Ploima</taxon>
        <taxon>Brachionidae</taxon>
        <taxon>Brachionus</taxon>
    </lineage>
</organism>
<evidence type="ECO:0000256" key="2">
    <source>
        <dbReference type="ARBA" id="ARBA00022771"/>
    </source>
</evidence>
<keyword evidence="1" id="KW-0479">Metal-binding</keyword>
<dbReference type="InterPro" id="IPR001841">
    <property type="entry name" value="Znf_RING"/>
</dbReference>
<dbReference type="PANTHER" id="PTHR47094">
    <property type="entry name" value="ELFLESS, ISOFORM B"/>
    <property type="match status" value="1"/>
</dbReference>
<dbReference type="InterPro" id="IPR049627">
    <property type="entry name" value="SLX8"/>
</dbReference>
<dbReference type="GO" id="GO:0140082">
    <property type="term" value="F:SUMO-ubiquitin ligase activity"/>
    <property type="evidence" value="ECO:0007669"/>
    <property type="project" value="TreeGrafter"/>
</dbReference>
<evidence type="ECO:0000256" key="4">
    <source>
        <dbReference type="PROSITE-ProRule" id="PRU00175"/>
    </source>
</evidence>
<dbReference type="GO" id="GO:0061630">
    <property type="term" value="F:ubiquitin protein ligase activity"/>
    <property type="evidence" value="ECO:0007669"/>
    <property type="project" value="InterPro"/>
</dbReference>
<dbReference type="GO" id="GO:0008270">
    <property type="term" value="F:zinc ion binding"/>
    <property type="evidence" value="ECO:0007669"/>
    <property type="project" value="UniProtKB-KW"/>
</dbReference>
<dbReference type="EMBL" id="CAJNOC010000233">
    <property type="protein sequence ID" value="CAF0730994.1"/>
    <property type="molecule type" value="Genomic_DNA"/>
</dbReference>
<name>A0A813MXF4_9BILA</name>
<evidence type="ECO:0000313" key="7">
    <source>
        <dbReference type="Proteomes" id="UP000663879"/>
    </source>
</evidence>
<dbReference type="InterPro" id="IPR017907">
    <property type="entry name" value="Znf_RING_CS"/>
</dbReference>
<dbReference type="InterPro" id="IPR013083">
    <property type="entry name" value="Znf_RING/FYVE/PHD"/>
</dbReference>
<dbReference type="PROSITE" id="PS50089">
    <property type="entry name" value="ZF_RING_2"/>
    <property type="match status" value="1"/>
</dbReference>
<evidence type="ECO:0000256" key="3">
    <source>
        <dbReference type="ARBA" id="ARBA00022833"/>
    </source>
</evidence>
<dbReference type="OrthoDB" id="6105938at2759"/>
<keyword evidence="7" id="KW-1185">Reference proteome</keyword>
<dbReference type="Gene3D" id="3.30.40.10">
    <property type="entry name" value="Zinc/RING finger domain, C3HC4 (zinc finger)"/>
    <property type="match status" value="1"/>
</dbReference>
<dbReference type="GO" id="GO:0032183">
    <property type="term" value="F:SUMO binding"/>
    <property type="evidence" value="ECO:0007669"/>
    <property type="project" value="TreeGrafter"/>
</dbReference>
<proteinExistence type="predicted"/>
<dbReference type="GO" id="GO:0006511">
    <property type="term" value="P:ubiquitin-dependent protein catabolic process"/>
    <property type="evidence" value="ECO:0007669"/>
    <property type="project" value="TreeGrafter"/>
</dbReference>
<dbReference type="SMART" id="SM00184">
    <property type="entry name" value="RING"/>
    <property type="match status" value="1"/>
</dbReference>
<accession>A0A813MXF4</accession>
<evidence type="ECO:0000259" key="5">
    <source>
        <dbReference type="PROSITE" id="PS50089"/>
    </source>
</evidence>